<dbReference type="RefSeq" id="XP_049124911.1">
    <property type="nucleotide sequence ID" value="XM_049268954.1"/>
</dbReference>
<dbReference type="GeneID" id="73323544"/>
<protein>
    <submittedName>
        <fullName evidence="1">Uncharacterized protein</fullName>
    </submittedName>
</protein>
<evidence type="ECO:0000313" key="2">
    <source>
        <dbReference type="Proteomes" id="UP001055115"/>
    </source>
</evidence>
<sequence length="61" mass="6602">MDVEDSVVMVLPKTLESDDDDTIAVSVELDVSKEDGRISEEFSDVDLSAVEVSNEEVDGVV</sequence>
<organism evidence="1 2">
    <name type="scientific">Colletotrichum spaethianum</name>
    <dbReference type="NCBI Taxonomy" id="700344"/>
    <lineage>
        <taxon>Eukaryota</taxon>
        <taxon>Fungi</taxon>
        <taxon>Dikarya</taxon>
        <taxon>Ascomycota</taxon>
        <taxon>Pezizomycotina</taxon>
        <taxon>Sordariomycetes</taxon>
        <taxon>Hypocreomycetidae</taxon>
        <taxon>Glomerellales</taxon>
        <taxon>Glomerellaceae</taxon>
        <taxon>Colletotrichum</taxon>
        <taxon>Colletotrichum spaethianum species complex</taxon>
    </lineage>
</organism>
<proteinExistence type="predicted"/>
<reference evidence="1 2" key="1">
    <citation type="submission" date="2022-03" db="EMBL/GenBank/DDBJ databases">
        <title>Genome data of Colletotrichum spp.</title>
        <authorList>
            <person name="Utami Y.D."/>
            <person name="Hiruma K."/>
        </authorList>
    </citation>
    <scope>NUCLEOTIDE SEQUENCE [LARGE SCALE GENOMIC DNA]</scope>
    <source>
        <strain evidence="1 2">MAFF 239500</strain>
    </source>
</reference>
<dbReference type="EMBL" id="BQXU01000005">
    <property type="protein sequence ID" value="GKT42561.1"/>
    <property type="molecule type" value="Genomic_DNA"/>
</dbReference>
<accession>A0AA37P506</accession>
<dbReference type="Proteomes" id="UP001055115">
    <property type="component" value="Unassembled WGS sequence"/>
</dbReference>
<name>A0AA37P506_9PEZI</name>
<dbReference type="AlphaFoldDB" id="A0AA37P506"/>
<keyword evidence="2" id="KW-1185">Reference proteome</keyword>
<comment type="caution">
    <text evidence="1">The sequence shown here is derived from an EMBL/GenBank/DDBJ whole genome shotgun (WGS) entry which is preliminary data.</text>
</comment>
<evidence type="ECO:0000313" key="1">
    <source>
        <dbReference type="EMBL" id="GKT42561.1"/>
    </source>
</evidence>
<gene>
    <name evidence="1" type="ORF">ColSpa_02742</name>
</gene>